<dbReference type="PROSITE" id="PS50893">
    <property type="entry name" value="ABC_TRANSPORTER_2"/>
    <property type="match status" value="1"/>
</dbReference>
<evidence type="ECO:0000259" key="4">
    <source>
        <dbReference type="PROSITE" id="PS50893"/>
    </source>
</evidence>
<dbReference type="GO" id="GO:0016887">
    <property type="term" value="F:ATP hydrolysis activity"/>
    <property type="evidence" value="ECO:0007669"/>
    <property type="project" value="InterPro"/>
</dbReference>
<dbReference type="OrthoDB" id="8905165at2"/>
<comment type="caution">
    <text evidence="5">The sequence shown here is derived from an EMBL/GenBank/DDBJ whole genome shotgun (WGS) entry which is preliminary data.</text>
</comment>
<sequence length="218" mass="22577">MIRTGGLRLRHAGAPELAFPDLDLPQGGLLLLQGVSGSGKSSWLSLVAGLRLPSAGALLVAGQDLAALSPAGRDAWRGRHVGLLPQRLHLSDALDVRGNLALAFHALGRRVDEAAIRSALASLGVDALAARRPGQLSVGQAQRVALARAVLMTPAVLLADEPTASLDDEAAAAALAALAQARERCDATLVVATHDRRVREAWPQARVLALARPAEPAA</sequence>
<dbReference type="InterPro" id="IPR003593">
    <property type="entry name" value="AAA+_ATPase"/>
</dbReference>
<dbReference type="InterPro" id="IPR027417">
    <property type="entry name" value="P-loop_NTPase"/>
</dbReference>
<dbReference type="Pfam" id="PF00005">
    <property type="entry name" value="ABC_tran"/>
    <property type="match status" value="1"/>
</dbReference>
<dbReference type="PANTHER" id="PTHR24220">
    <property type="entry name" value="IMPORT ATP-BINDING PROTEIN"/>
    <property type="match status" value="1"/>
</dbReference>
<dbReference type="PANTHER" id="PTHR24220:SF659">
    <property type="entry name" value="TRANSPORTER, PUTATIVE-RELATED"/>
    <property type="match status" value="1"/>
</dbReference>
<dbReference type="GO" id="GO:0005524">
    <property type="term" value="F:ATP binding"/>
    <property type="evidence" value="ECO:0007669"/>
    <property type="project" value="UniProtKB-KW"/>
</dbReference>
<keyword evidence="1" id="KW-0472">Membrane</keyword>
<evidence type="ECO:0000313" key="5">
    <source>
        <dbReference type="EMBL" id="TFY96556.1"/>
    </source>
</evidence>
<feature type="domain" description="ABC transporter" evidence="4">
    <location>
        <begin position="2"/>
        <end position="214"/>
    </location>
</feature>
<keyword evidence="6" id="KW-1185">Reference proteome</keyword>
<dbReference type="RefSeq" id="WP_135287199.1">
    <property type="nucleotide sequence ID" value="NZ_SMLL01000009.1"/>
</dbReference>
<dbReference type="GO" id="GO:0022857">
    <property type="term" value="F:transmembrane transporter activity"/>
    <property type="evidence" value="ECO:0007669"/>
    <property type="project" value="TreeGrafter"/>
</dbReference>
<keyword evidence="1" id="KW-1003">Cell membrane</keyword>
<accession>A0A4Z0BBM9</accession>
<dbReference type="Proteomes" id="UP000297564">
    <property type="component" value="Unassembled WGS sequence"/>
</dbReference>
<dbReference type="EMBL" id="SMLL01000009">
    <property type="protein sequence ID" value="TFY96556.1"/>
    <property type="molecule type" value="Genomic_DNA"/>
</dbReference>
<dbReference type="InterPro" id="IPR003439">
    <property type="entry name" value="ABC_transporter-like_ATP-bd"/>
</dbReference>
<evidence type="ECO:0000256" key="3">
    <source>
        <dbReference type="ARBA" id="ARBA00022840"/>
    </source>
</evidence>
<dbReference type="PROSITE" id="PS00211">
    <property type="entry name" value="ABC_TRANSPORTER_1"/>
    <property type="match status" value="1"/>
</dbReference>
<evidence type="ECO:0000256" key="1">
    <source>
        <dbReference type="ARBA" id="ARBA00022475"/>
    </source>
</evidence>
<organism evidence="5 6">
    <name type="scientific">Ramlibacter rhizophilus</name>
    <dbReference type="NCBI Taxonomy" id="1781167"/>
    <lineage>
        <taxon>Bacteria</taxon>
        <taxon>Pseudomonadati</taxon>
        <taxon>Pseudomonadota</taxon>
        <taxon>Betaproteobacteria</taxon>
        <taxon>Burkholderiales</taxon>
        <taxon>Comamonadaceae</taxon>
        <taxon>Ramlibacter</taxon>
    </lineage>
</organism>
<name>A0A4Z0BBM9_9BURK</name>
<evidence type="ECO:0000313" key="6">
    <source>
        <dbReference type="Proteomes" id="UP000297564"/>
    </source>
</evidence>
<protein>
    <submittedName>
        <fullName evidence="5">ATP-binding cassette domain-containing protein</fullName>
    </submittedName>
</protein>
<gene>
    <name evidence="5" type="ORF">EZ242_21280</name>
</gene>
<keyword evidence="2" id="KW-0547">Nucleotide-binding</keyword>
<evidence type="ECO:0000256" key="2">
    <source>
        <dbReference type="ARBA" id="ARBA00022741"/>
    </source>
</evidence>
<dbReference type="SUPFAM" id="SSF52540">
    <property type="entry name" value="P-loop containing nucleoside triphosphate hydrolases"/>
    <property type="match status" value="1"/>
</dbReference>
<dbReference type="GO" id="GO:0005886">
    <property type="term" value="C:plasma membrane"/>
    <property type="evidence" value="ECO:0007669"/>
    <property type="project" value="TreeGrafter"/>
</dbReference>
<proteinExistence type="predicted"/>
<dbReference type="AlphaFoldDB" id="A0A4Z0BBM9"/>
<dbReference type="SMART" id="SM00382">
    <property type="entry name" value="AAA"/>
    <property type="match status" value="1"/>
</dbReference>
<reference evidence="5 6" key="1">
    <citation type="submission" date="2019-03" db="EMBL/GenBank/DDBJ databases">
        <title>Ramlibacter rhizophilus CCTCC AB2015357, whole genome shotgun sequence.</title>
        <authorList>
            <person name="Zhang X."/>
            <person name="Feng G."/>
            <person name="Zhu H."/>
        </authorList>
    </citation>
    <scope>NUCLEOTIDE SEQUENCE [LARGE SCALE GENOMIC DNA]</scope>
    <source>
        <strain evidence="5 6">CCTCC AB2015357</strain>
    </source>
</reference>
<keyword evidence="3 5" id="KW-0067">ATP-binding</keyword>
<dbReference type="InterPro" id="IPR015854">
    <property type="entry name" value="ABC_transpr_LolD-like"/>
</dbReference>
<dbReference type="Gene3D" id="3.40.50.300">
    <property type="entry name" value="P-loop containing nucleotide triphosphate hydrolases"/>
    <property type="match status" value="1"/>
</dbReference>
<dbReference type="InterPro" id="IPR017871">
    <property type="entry name" value="ABC_transporter-like_CS"/>
</dbReference>